<organism evidence="2 3">
    <name type="scientific">Acanthoscelides obtectus</name>
    <name type="common">Bean weevil</name>
    <name type="synonym">Bruchus obtectus</name>
    <dbReference type="NCBI Taxonomy" id="200917"/>
    <lineage>
        <taxon>Eukaryota</taxon>
        <taxon>Metazoa</taxon>
        <taxon>Ecdysozoa</taxon>
        <taxon>Arthropoda</taxon>
        <taxon>Hexapoda</taxon>
        <taxon>Insecta</taxon>
        <taxon>Pterygota</taxon>
        <taxon>Neoptera</taxon>
        <taxon>Endopterygota</taxon>
        <taxon>Coleoptera</taxon>
        <taxon>Polyphaga</taxon>
        <taxon>Cucujiformia</taxon>
        <taxon>Chrysomeloidea</taxon>
        <taxon>Chrysomelidae</taxon>
        <taxon>Bruchinae</taxon>
        <taxon>Bruchini</taxon>
        <taxon>Acanthoscelides</taxon>
    </lineage>
</organism>
<sequence>MSHSNSQSGSSGSSPNQQPFFQEHFEQEHNLFRSGTVRRAGSNDKKEKDEKLPKLVTNGTDEIVMHNRGERYSSPEIMMGNRYRKSLDSCFRHSLESISEYKAKHTFIPYYGTNNTSQDISSSLESLSPEQLDYATLSSNSNTDTRENSSKTIPSPPTDEPSYYRYSFEYRDSLTSSGGTNGTPRGSIPSSSRSRSSRSSARGSLPSSGISERGSIPSDGTLSRSSIPSSYLLDRQGSADSQFSSSGEGKDESKTRQASYLTVEELKLNENLRIPSPATNYLSWIESVQEEYFGKGATRVTEVPDIDSRVGEWNNFWLNYNSGRTEYLSSTFENKEERNHDDGLDKKSAGSPHRVESLDKGNEEYVTLSLEEIRETLKCCKKITDILENVLIRNDRELDNIYNMEGSFNSEPVLSRQSSSVREESKELSKEDLRKIHRARSQSYVTLQQQGFGRERSQSYVTIQHQDVGRERSHSYAPTYSQNQQGRERSQSYITNYQEWIRQTKEAFKPAAAQSSSSSCINALLNNTGLPEMFKRVLNKTRKEDDLSTMNRHSFSNWGNK</sequence>
<feature type="compositionally biased region" description="Polar residues" evidence="1">
    <location>
        <begin position="476"/>
        <end position="490"/>
    </location>
</feature>
<feature type="compositionally biased region" description="Polar residues" evidence="1">
    <location>
        <begin position="218"/>
        <end position="229"/>
    </location>
</feature>
<feature type="region of interest" description="Disordered" evidence="1">
    <location>
        <begin position="1"/>
        <end position="20"/>
    </location>
</feature>
<dbReference type="AlphaFoldDB" id="A0A9P0Q3B6"/>
<feature type="compositionally biased region" description="Polar residues" evidence="1">
    <location>
        <begin position="410"/>
        <end position="420"/>
    </location>
</feature>
<proteinExistence type="predicted"/>
<feature type="compositionally biased region" description="Polar residues" evidence="1">
    <location>
        <begin position="238"/>
        <end position="247"/>
    </location>
</feature>
<feature type="compositionally biased region" description="Polar residues" evidence="1">
    <location>
        <begin position="548"/>
        <end position="561"/>
    </location>
</feature>
<feature type="compositionally biased region" description="Basic and acidic residues" evidence="1">
    <location>
        <begin position="421"/>
        <end position="431"/>
    </location>
</feature>
<name>A0A9P0Q3B6_ACAOB</name>
<dbReference type="Proteomes" id="UP001152888">
    <property type="component" value="Unassembled WGS sequence"/>
</dbReference>
<evidence type="ECO:0000256" key="1">
    <source>
        <dbReference type="SAM" id="MobiDB-lite"/>
    </source>
</evidence>
<feature type="region of interest" description="Disordered" evidence="1">
    <location>
        <begin position="33"/>
        <end position="56"/>
    </location>
</feature>
<reference evidence="2" key="1">
    <citation type="submission" date="2022-03" db="EMBL/GenBank/DDBJ databases">
        <authorList>
            <person name="Sayadi A."/>
        </authorList>
    </citation>
    <scope>NUCLEOTIDE SEQUENCE</scope>
</reference>
<feature type="region of interest" description="Disordered" evidence="1">
    <location>
        <begin position="137"/>
        <end position="257"/>
    </location>
</feature>
<comment type="caution">
    <text evidence="2">The sequence shown here is derived from an EMBL/GenBank/DDBJ whole genome shotgun (WGS) entry which is preliminary data.</text>
</comment>
<feature type="region of interest" description="Disordered" evidence="1">
    <location>
        <begin position="333"/>
        <end position="358"/>
    </location>
</feature>
<protein>
    <submittedName>
        <fullName evidence="2">Uncharacterized protein</fullName>
    </submittedName>
</protein>
<keyword evidence="3" id="KW-1185">Reference proteome</keyword>
<feature type="compositionally biased region" description="Low complexity" evidence="1">
    <location>
        <begin position="184"/>
        <end position="211"/>
    </location>
</feature>
<feature type="region of interest" description="Disordered" evidence="1">
    <location>
        <begin position="542"/>
        <end position="561"/>
    </location>
</feature>
<evidence type="ECO:0000313" key="3">
    <source>
        <dbReference type="Proteomes" id="UP001152888"/>
    </source>
</evidence>
<feature type="region of interest" description="Disordered" evidence="1">
    <location>
        <begin position="410"/>
        <end position="431"/>
    </location>
</feature>
<gene>
    <name evidence="2" type="ORF">ACAOBT_LOCUS30293</name>
</gene>
<evidence type="ECO:0000313" key="2">
    <source>
        <dbReference type="EMBL" id="CAH2008521.1"/>
    </source>
</evidence>
<feature type="region of interest" description="Disordered" evidence="1">
    <location>
        <begin position="467"/>
        <end position="490"/>
    </location>
</feature>
<dbReference type="OrthoDB" id="6736245at2759"/>
<feature type="compositionally biased region" description="Basic and acidic residues" evidence="1">
    <location>
        <begin position="41"/>
        <end position="53"/>
    </location>
</feature>
<dbReference type="EMBL" id="CAKOFQ010007815">
    <property type="protein sequence ID" value="CAH2008521.1"/>
    <property type="molecule type" value="Genomic_DNA"/>
</dbReference>
<accession>A0A9P0Q3B6</accession>